<feature type="disulfide bond" evidence="3">
    <location>
        <begin position="361"/>
        <end position="371"/>
    </location>
</feature>
<evidence type="ECO:0000256" key="6">
    <source>
        <dbReference type="SAM" id="SignalP"/>
    </source>
</evidence>
<feature type="chain" id="PRO_5033027256" description="EGF-like domain-containing protein" evidence="6">
    <location>
        <begin position="17"/>
        <end position="541"/>
    </location>
</feature>
<dbReference type="SUPFAM" id="SSF57196">
    <property type="entry name" value="EGF/Laminin"/>
    <property type="match status" value="3"/>
</dbReference>
<dbReference type="PANTHER" id="PTHR24033:SF151">
    <property type="entry name" value="NOTCH 2"/>
    <property type="match status" value="1"/>
</dbReference>
<keyword evidence="3" id="KW-1015">Disulfide bond</keyword>
<dbReference type="Gene3D" id="2.130.10.10">
    <property type="entry name" value="YVTN repeat-like/Quinoprotein amine dehydrogenase"/>
    <property type="match status" value="1"/>
</dbReference>
<gene>
    <name evidence="8" type="ORF">OXX778_LOCUS7995</name>
</gene>
<dbReference type="SMART" id="SM00181">
    <property type="entry name" value="EGF"/>
    <property type="match status" value="3"/>
</dbReference>
<dbReference type="Proteomes" id="UP000663879">
    <property type="component" value="Unassembled WGS sequence"/>
</dbReference>
<evidence type="ECO:0000256" key="3">
    <source>
        <dbReference type="PROSITE-ProRule" id="PRU00076"/>
    </source>
</evidence>
<feature type="domain" description="EGF-like" evidence="7">
    <location>
        <begin position="395"/>
        <end position="439"/>
    </location>
</feature>
<keyword evidence="2" id="KW-0677">Repeat</keyword>
<feature type="domain" description="EGF-like" evidence="7">
    <location>
        <begin position="357"/>
        <end position="393"/>
    </location>
</feature>
<dbReference type="PROSITE" id="PS50026">
    <property type="entry name" value="EGF_3"/>
    <property type="match status" value="3"/>
</dbReference>
<organism evidence="8 9">
    <name type="scientific">Brachionus calyciflorus</name>
    <dbReference type="NCBI Taxonomy" id="104777"/>
    <lineage>
        <taxon>Eukaryota</taxon>
        <taxon>Metazoa</taxon>
        <taxon>Spiralia</taxon>
        <taxon>Gnathifera</taxon>
        <taxon>Rotifera</taxon>
        <taxon>Eurotatoria</taxon>
        <taxon>Monogononta</taxon>
        <taxon>Pseudotrocha</taxon>
        <taxon>Ploima</taxon>
        <taxon>Brachionidae</taxon>
        <taxon>Brachionus</taxon>
    </lineage>
</organism>
<keyword evidence="6" id="KW-0732">Signal</keyword>
<evidence type="ECO:0000256" key="1">
    <source>
        <dbReference type="ARBA" id="ARBA00022574"/>
    </source>
</evidence>
<dbReference type="InterPro" id="IPR051830">
    <property type="entry name" value="NOTCH_homolog"/>
</dbReference>
<dbReference type="SUPFAM" id="SSF50978">
    <property type="entry name" value="WD40 repeat-like"/>
    <property type="match status" value="1"/>
</dbReference>
<feature type="domain" description="EGF-like" evidence="7">
    <location>
        <begin position="441"/>
        <end position="477"/>
    </location>
</feature>
<dbReference type="SMART" id="SM00320">
    <property type="entry name" value="WD40"/>
    <property type="match status" value="2"/>
</dbReference>
<evidence type="ECO:0000313" key="8">
    <source>
        <dbReference type="EMBL" id="CAF0831612.1"/>
    </source>
</evidence>
<feature type="repeat" description="WD" evidence="4">
    <location>
        <begin position="81"/>
        <end position="121"/>
    </location>
</feature>
<evidence type="ECO:0000256" key="2">
    <source>
        <dbReference type="ARBA" id="ARBA00022737"/>
    </source>
</evidence>
<evidence type="ECO:0000259" key="7">
    <source>
        <dbReference type="PROSITE" id="PS50026"/>
    </source>
</evidence>
<dbReference type="PROSITE" id="PS50082">
    <property type="entry name" value="WD_REPEATS_2"/>
    <property type="match status" value="1"/>
</dbReference>
<keyword evidence="1 4" id="KW-0853">WD repeat</keyword>
<name>A0A813V2W9_9BILA</name>
<dbReference type="PROSITE" id="PS00022">
    <property type="entry name" value="EGF_1"/>
    <property type="match status" value="3"/>
</dbReference>
<evidence type="ECO:0000256" key="4">
    <source>
        <dbReference type="PROSITE-ProRule" id="PRU00221"/>
    </source>
</evidence>
<feature type="signal peptide" evidence="6">
    <location>
        <begin position="1"/>
        <end position="16"/>
    </location>
</feature>
<dbReference type="InterPro" id="IPR001680">
    <property type="entry name" value="WD40_rpt"/>
</dbReference>
<dbReference type="InterPro" id="IPR036322">
    <property type="entry name" value="WD40_repeat_dom_sf"/>
</dbReference>
<keyword evidence="5" id="KW-0812">Transmembrane</keyword>
<dbReference type="CDD" id="cd00054">
    <property type="entry name" value="EGF_CA"/>
    <property type="match status" value="1"/>
</dbReference>
<accession>A0A813V2W9</accession>
<dbReference type="EMBL" id="CAJNOC010001065">
    <property type="protein sequence ID" value="CAF0831612.1"/>
    <property type="molecule type" value="Genomic_DNA"/>
</dbReference>
<feature type="disulfide bond" evidence="3">
    <location>
        <begin position="429"/>
        <end position="438"/>
    </location>
</feature>
<dbReference type="InterPro" id="IPR019775">
    <property type="entry name" value="WD40_repeat_CS"/>
</dbReference>
<feature type="disulfide bond" evidence="3">
    <location>
        <begin position="383"/>
        <end position="392"/>
    </location>
</feature>
<protein>
    <recommendedName>
        <fullName evidence="7">EGF-like domain-containing protein</fullName>
    </recommendedName>
</protein>
<dbReference type="InterPro" id="IPR015943">
    <property type="entry name" value="WD40/YVTN_repeat-like_dom_sf"/>
</dbReference>
<keyword evidence="5" id="KW-0472">Membrane</keyword>
<keyword evidence="9" id="KW-1185">Reference proteome</keyword>
<evidence type="ECO:0000256" key="5">
    <source>
        <dbReference type="SAM" id="Phobius"/>
    </source>
</evidence>
<dbReference type="AlphaFoldDB" id="A0A813V2W9"/>
<reference evidence="8" key="1">
    <citation type="submission" date="2021-02" db="EMBL/GenBank/DDBJ databases">
        <authorList>
            <person name="Nowell W R."/>
        </authorList>
    </citation>
    <scope>NUCLEOTIDE SEQUENCE</scope>
    <source>
        <strain evidence="8">Ploen Becks lab</strain>
    </source>
</reference>
<proteinExistence type="predicted"/>
<dbReference type="OrthoDB" id="283575at2759"/>
<dbReference type="Gene3D" id="2.10.25.10">
    <property type="entry name" value="Laminin"/>
    <property type="match status" value="2"/>
</dbReference>
<dbReference type="PROSITE" id="PS00678">
    <property type="entry name" value="WD_REPEATS_1"/>
    <property type="match status" value="1"/>
</dbReference>
<sequence>MFFFNFFILFPAFVKAEIFASGSDDGFVKIWSAYTNLRTLGPHFSPVMSLEFFPKFILACGLKNQNIFIWDWFNSSLIRNFSAHNGAISDLLNINNNLLISCSTDSKIKIWNMTNFYLIKTINHEEPVIMVRYFESYIFSLSLEKNFIFIEIVLNSEIRLIYENNKIGKYDVYAEKLSHVSDRAIKIFENGRLVQENNNQIESPEGTVLFKDYLDLNVNCIELIGERFIAAWNSQFKDFSIHIFHETNGSIYRKLTGHTDAINKIKYLKNGKNVSSKIFNQDISELVINAQSSTKIIESVSKSNLSNLNTEHSGFMSTFFTSTSQFTSVSKLEKVKYIDLSLLPKKDLLLILSDNNDLTDCLLNCTNRGACILLSNNKFACECNKNFVGSSCQFDIRPCSSSPCLNNGTCIDKTSRNMSDFNQSYICECRPYYNGTNCEHEIDLCKNKACSKQGYCFQENHEAKCKCFKSYNGDECQIESNENLFTKYFVKATLIISICVICFTFLTFMFIDLFNIFMPQTKRSYRKTNEKRLFKKYFYQP</sequence>
<keyword evidence="3" id="KW-0245">EGF-like domain</keyword>
<comment type="caution">
    <text evidence="3">Lacks conserved residue(s) required for the propagation of feature annotation.</text>
</comment>
<keyword evidence="5" id="KW-1133">Transmembrane helix</keyword>
<evidence type="ECO:0000313" key="9">
    <source>
        <dbReference type="Proteomes" id="UP000663879"/>
    </source>
</evidence>
<dbReference type="PANTHER" id="PTHR24033">
    <property type="entry name" value="EGF-LIKE DOMAIN-CONTAINING PROTEIN"/>
    <property type="match status" value="1"/>
</dbReference>
<dbReference type="InterPro" id="IPR000742">
    <property type="entry name" value="EGF"/>
</dbReference>
<dbReference type="Pfam" id="PF00400">
    <property type="entry name" value="WD40"/>
    <property type="match status" value="2"/>
</dbReference>
<feature type="transmembrane region" description="Helical" evidence="5">
    <location>
        <begin position="494"/>
        <end position="517"/>
    </location>
</feature>
<feature type="disulfide bond" evidence="3">
    <location>
        <begin position="467"/>
        <end position="476"/>
    </location>
</feature>
<comment type="caution">
    <text evidence="8">The sequence shown here is derived from an EMBL/GenBank/DDBJ whole genome shotgun (WGS) entry which is preliminary data.</text>
</comment>